<reference evidence="2" key="1">
    <citation type="journal article" date="2019" name="Int. J. Syst. Evol. Microbiol.">
        <title>The Global Catalogue of Microorganisms (GCM) 10K type strain sequencing project: providing services to taxonomists for standard genome sequencing and annotation.</title>
        <authorList>
            <consortium name="The Broad Institute Genomics Platform"/>
            <consortium name="The Broad Institute Genome Sequencing Center for Infectious Disease"/>
            <person name="Wu L."/>
            <person name="Ma J."/>
        </authorList>
    </citation>
    <scope>NUCLEOTIDE SEQUENCE [LARGE SCALE GENOMIC DNA]</scope>
    <source>
        <strain evidence="2">JCM 16929</strain>
    </source>
</reference>
<keyword evidence="2" id="KW-1185">Reference proteome</keyword>
<protein>
    <recommendedName>
        <fullName evidence="3">ABM domain-containing protein</fullName>
    </recommendedName>
</protein>
<evidence type="ECO:0008006" key="3">
    <source>
        <dbReference type="Google" id="ProtNLM"/>
    </source>
</evidence>
<organism evidence="1 2">
    <name type="scientific">Microlunatus ginsengisoli</name>
    <dbReference type="NCBI Taxonomy" id="363863"/>
    <lineage>
        <taxon>Bacteria</taxon>
        <taxon>Bacillati</taxon>
        <taxon>Actinomycetota</taxon>
        <taxon>Actinomycetes</taxon>
        <taxon>Propionibacteriales</taxon>
        <taxon>Propionibacteriaceae</taxon>
        <taxon>Microlunatus</taxon>
    </lineage>
</organism>
<dbReference type="EMBL" id="BAABAB010000010">
    <property type="protein sequence ID" value="GAA3614636.1"/>
    <property type="molecule type" value="Genomic_DNA"/>
</dbReference>
<proteinExistence type="predicted"/>
<sequence length="94" mass="10675">MTATLHIEHEITDYPTWKAAFDRFSEHRKRAGVTSHRIRLREDDPRQIVIDLDFDSTAHARAFSRFLHDSVWGTGDSPALVGTVTTRILVEATG</sequence>
<evidence type="ECO:0000313" key="2">
    <source>
        <dbReference type="Proteomes" id="UP001501490"/>
    </source>
</evidence>
<comment type="caution">
    <text evidence="1">The sequence shown here is derived from an EMBL/GenBank/DDBJ whole genome shotgun (WGS) entry which is preliminary data.</text>
</comment>
<name>A0ABP6ZMN0_9ACTN</name>
<evidence type="ECO:0000313" key="1">
    <source>
        <dbReference type="EMBL" id="GAA3614636.1"/>
    </source>
</evidence>
<dbReference type="RefSeq" id="WP_344803108.1">
    <property type="nucleotide sequence ID" value="NZ_BAABAB010000010.1"/>
</dbReference>
<accession>A0ABP6ZMN0</accession>
<dbReference type="Proteomes" id="UP001501490">
    <property type="component" value="Unassembled WGS sequence"/>
</dbReference>
<gene>
    <name evidence="1" type="ORF">GCM10022236_15700</name>
</gene>